<dbReference type="SUPFAM" id="SSF53850">
    <property type="entry name" value="Periplasmic binding protein-like II"/>
    <property type="match status" value="1"/>
</dbReference>
<dbReference type="PANTHER" id="PTHR37945">
    <property type="entry name" value="EXTRACELLULAR TUNGSTATE BINDING PROTEIN"/>
    <property type="match status" value="1"/>
</dbReference>
<dbReference type="InterPro" id="IPR052738">
    <property type="entry name" value="ABC-Tungstate_binding"/>
</dbReference>
<dbReference type="EMBL" id="AP017928">
    <property type="protein sequence ID" value="BBA36720.1"/>
    <property type="molecule type" value="Genomic_DNA"/>
</dbReference>
<name>A0A250KYK3_9GAMM</name>
<evidence type="ECO:0000256" key="1">
    <source>
        <dbReference type="SAM" id="SignalP"/>
    </source>
</evidence>
<evidence type="ECO:0000259" key="2">
    <source>
        <dbReference type="Pfam" id="PF12849"/>
    </source>
</evidence>
<keyword evidence="1" id="KW-0732">Signal</keyword>
<dbReference type="Gene3D" id="3.40.190.10">
    <property type="entry name" value="Periplasmic binding protein-like II"/>
    <property type="match status" value="2"/>
</dbReference>
<gene>
    <name evidence="3" type="ORF">sS8_4797</name>
</gene>
<dbReference type="Proteomes" id="UP000266313">
    <property type="component" value="Chromosome"/>
</dbReference>
<protein>
    <recommendedName>
        <fullName evidence="2">PBP domain-containing protein</fullName>
    </recommendedName>
</protein>
<evidence type="ECO:0000313" key="4">
    <source>
        <dbReference type="Proteomes" id="UP000266313"/>
    </source>
</evidence>
<feature type="chain" id="PRO_5012354725" description="PBP domain-containing protein" evidence="1">
    <location>
        <begin position="21"/>
        <end position="267"/>
    </location>
</feature>
<sequence>MLSFLIGLLLSAVFAPSGMAEQVLKMATTTSTENTGLLPVLDAPFEKKHKARIDVIAVGSGKALKLGENGDVDIVFVHDPEAEQKFVAAGYGVDRKAVMHNDFIIVGPEADPAGIRAAKTADEAFKIIAEAKAGFVSRGDESGTHVKEKNLWEKAGLQPEDGWYLSVGQGMGAVLRMADDKAYYTLTDRGTFLASRDKLTVKLLFEGDPVLFNPYHVMAVNPEKHKHVNYRLAKEYIDYVTGPKGQKAIGDFKVGGQQLFFPDAPFR</sequence>
<accession>A0A250KYK3</accession>
<dbReference type="InterPro" id="IPR024370">
    <property type="entry name" value="PBP_domain"/>
</dbReference>
<feature type="domain" description="PBP" evidence="2">
    <location>
        <begin position="26"/>
        <end position="243"/>
    </location>
</feature>
<feature type="signal peptide" evidence="1">
    <location>
        <begin position="1"/>
        <end position="20"/>
    </location>
</feature>
<keyword evidence="4" id="KW-1185">Reference proteome</keyword>
<evidence type="ECO:0000313" key="3">
    <source>
        <dbReference type="EMBL" id="BBA36720.1"/>
    </source>
</evidence>
<dbReference type="KEGG" id="mmai:sS8_4797"/>
<dbReference type="AlphaFoldDB" id="A0A250KYK3"/>
<reference evidence="3 4" key="1">
    <citation type="submission" date="2016-12" db="EMBL/GenBank/DDBJ databases">
        <title>Genome sequencing of Methylocaldum marinum.</title>
        <authorList>
            <person name="Takeuchi M."/>
            <person name="Kamagata Y."/>
            <person name="Hiraoka S."/>
            <person name="Oshima K."/>
            <person name="Hattori M."/>
            <person name="Iwasaki W."/>
        </authorList>
    </citation>
    <scope>NUCLEOTIDE SEQUENCE [LARGE SCALE GENOMIC DNA]</scope>
    <source>
        <strain evidence="3 4">S8</strain>
    </source>
</reference>
<organism evidence="3 4">
    <name type="scientific">Methylocaldum marinum</name>
    <dbReference type="NCBI Taxonomy" id="1432792"/>
    <lineage>
        <taxon>Bacteria</taxon>
        <taxon>Pseudomonadati</taxon>
        <taxon>Pseudomonadota</taxon>
        <taxon>Gammaproteobacteria</taxon>
        <taxon>Methylococcales</taxon>
        <taxon>Methylococcaceae</taxon>
        <taxon>Methylocaldum</taxon>
    </lineage>
</organism>
<dbReference type="PANTHER" id="PTHR37945:SF1">
    <property type="entry name" value="EXTRACELLULAR TUNGSTATE BINDING PROTEIN"/>
    <property type="match status" value="1"/>
</dbReference>
<proteinExistence type="predicted"/>
<dbReference type="Pfam" id="PF12849">
    <property type="entry name" value="PBP_like_2"/>
    <property type="match status" value="1"/>
</dbReference>